<dbReference type="InterPro" id="IPR029058">
    <property type="entry name" value="AB_hydrolase_fold"/>
</dbReference>
<keyword evidence="4" id="KW-1185">Reference proteome</keyword>
<reference evidence="4" key="1">
    <citation type="journal article" date="2019" name="Int. J. Syst. Evol. Microbiol.">
        <title>The Global Catalogue of Microorganisms (GCM) 10K type strain sequencing project: providing services to taxonomists for standard genome sequencing and annotation.</title>
        <authorList>
            <consortium name="The Broad Institute Genomics Platform"/>
            <consortium name="The Broad Institute Genome Sequencing Center for Infectious Disease"/>
            <person name="Wu L."/>
            <person name="Ma J."/>
        </authorList>
    </citation>
    <scope>NUCLEOTIDE SEQUENCE [LARGE SCALE GENOMIC DNA]</scope>
    <source>
        <strain evidence="4">CGMCC 4.7397</strain>
    </source>
</reference>
<comment type="caution">
    <text evidence="3">The sequence shown here is derived from an EMBL/GenBank/DDBJ whole genome shotgun (WGS) entry which is preliminary data.</text>
</comment>
<accession>A0ABW1ICM9</accession>
<protein>
    <submittedName>
        <fullName evidence="3">Alpha/beta fold hydrolase</fullName>
    </submittedName>
</protein>
<dbReference type="Pfam" id="PF12697">
    <property type="entry name" value="Abhydrolase_6"/>
    <property type="match status" value="1"/>
</dbReference>
<evidence type="ECO:0000313" key="4">
    <source>
        <dbReference type="Proteomes" id="UP001596119"/>
    </source>
</evidence>
<sequence>MPHHTLAVDLPGRGSRARTDLTRVTLQDCADAVVADVESRDLTDVVLVGHSFAGVTVPPRHDRARRADPPRRPALRGRPARRHPGAGQIDPGVRGLVEQSLAGGIYHQERAAAHTMLCDDMDEATATAALDRLVDDSAVLSEPVDLAGCASPVPRTYIRLTADQRYTPDPQERSVALTSADVEWLHAGHLAMISAPTELATLLDRLHG</sequence>
<evidence type="ECO:0000259" key="2">
    <source>
        <dbReference type="Pfam" id="PF12697"/>
    </source>
</evidence>
<gene>
    <name evidence="3" type="ORF">ACFQH9_20955</name>
</gene>
<feature type="compositionally biased region" description="Basic and acidic residues" evidence="1">
    <location>
        <begin position="59"/>
        <end position="71"/>
    </location>
</feature>
<evidence type="ECO:0000313" key="3">
    <source>
        <dbReference type="EMBL" id="MFC5950743.1"/>
    </source>
</evidence>
<keyword evidence="3" id="KW-0378">Hydrolase</keyword>
<evidence type="ECO:0000256" key="1">
    <source>
        <dbReference type="SAM" id="MobiDB-lite"/>
    </source>
</evidence>
<dbReference type="Proteomes" id="UP001596119">
    <property type="component" value="Unassembled WGS sequence"/>
</dbReference>
<dbReference type="SUPFAM" id="SSF53474">
    <property type="entry name" value="alpha/beta-Hydrolases"/>
    <property type="match status" value="1"/>
</dbReference>
<dbReference type="GO" id="GO:0016787">
    <property type="term" value="F:hydrolase activity"/>
    <property type="evidence" value="ECO:0007669"/>
    <property type="project" value="UniProtKB-KW"/>
</dbReference>
<name>A0ABW1ICM9_9PSEU</name>
<dbReference type="EMBL" id="JBHSQK010000052">
    <property type="protein sequence ID" value="MFC5950743.1"/>
    <property type="molecule type" value="Genomic_DNA"/>
</dbReference>
<dbReference type="RefSeq" id="WP_379568036.1">
    <property type="nucleotide sequence ID" value="NZ_JBHSQK010000052.1"/>
</dbReference>
<dbReference type="InterPro" id="IPR000073">
    <property type="entry name" value="AB_hydrolase_1"/>
</dbReference>
<proteinExistence type="predicted"/>
<feature type="compositionally biased region" description="Basic residues" evidence="1">
    <location>
        <begin position="73"/>
        <end position="84"/>
    </location>
</feature>
<organism evidence="3 4">
    <name type="scientific">Pseudonocardia lutea</name>
    <dbReference type="NCBI Taxonomy" id="2172015"/>
    <lineage>
        <taxon>Bacteria</taxon>
        <taxon>Bacillati</taxon>
        <taxon>Actinomycetota</taxon>
        <taxon>Actinomycetes</taxon>
        <taxon>Pseudonocardiales</taxon>
        <taxon>Pseudonocardiaceae</taxon>
        <taxon>Pseudonocardia</taxon>
    </lineage>
</organism>
<feature type="domain" description="AB hydrolase-1" evidence="2">
    <location>
        <begin position="4"/>
        <end position="200"/>
    </location>
</feature>
<feature type="region of interest" description="Disordered" evidence="1">
    <location>
        <begin position="57"/>
        <end position="93"/>
    </location>
</feature>
<dbReference type="Gene3D" id="3.40.50.1820">
    <property type="entry name" value="alpha/beta hydrolase"/>
    <property type="match status" value="2"/>
</dbReference>